<keyword evidence="2" id="KW-1185">Reference proteome</keyword>
<feature type="compositionally biased region" description="Polar residues" evidence="1">
    <location>
        <begin position="1019"/>
        <end position="1038"/>
    </location>
</feature>
<feature type="compositionally biased region" description="Polar residues" evidence="1">
    <location>
        <begin position="1127"/>
        <end position="1156"/>
    </location>
</feature>
<sequence>MASSCKRRICINEKRGFRQDLDSWRSKLIDCVGVEKILELLLGTRILEDLSQFKDYKPPSVSNWSFDENCLFCCLRREKVKEHVIALNNKIVESGGKPLLGKDHCNLSRLEWQVEEFLNAVLHRKEYTPRIPDPHIPVVACDTMQQMINRLMVHYTSNNNSQDSPQHNGMDQSLVKTHSSRSLIAVVTPTVAASTQNPVLSKLLMDDQDAPLDLSVKKVRPEISDQDGALDLSIKKSHNPDSMLLRSPHVNLTIPVIKRQDSDSGFAKARDLQSLSTLEQFMAKLCSHHQRQIADAFGFLQTEVNAVASSSEVQVSTPAVPEKSISLDCAEEKSAIQGTEDTLPVARDKNGGQESHVSKNNEVSPAEQSLKADGPSIKKGSSIVIGQTDIGVNEDDNGEFRSTNIQPKCPTLLILKNNLGNLEAKKLSEVGSVILQPNTGTLEQGPCASDTQSHTDCTDHDIGALSSCSTNQGHTDPKCLPVRSNDISVKPCSIQRATNGFSPNFSRTAKKSCRGSYSQPRLGSIGNIVNDPDNNYDIVYVGKPITECKLQSQSHMLPRKNARKSTRGHLCFGDCLEIKTVRTLACKSAQNGSGNYPVPMPDLTTSIAPKQALSKPDGLPAMTVPFTGDCMETVMNKNLSDHSVVTEIPGDVVEISSEDLIVEPSQTGQSQPKEQIPSLLADEECGQFVQQDLGIHAISDSSERTLNSAVENETTEKIEFTAKEIIDASSSGVVLGGVETEVHGQNVATETLLNTVSSSIENNSSESEDFIVGSDLKSKNAAKCDFLPESQEQTKFLRKQVMTCTDNSTLLQMTCVNEASMKVVDSTNPGKVELRMSDLVVEEFTTKGVAKHAPSSDRCLRSGVSKGISEQTAVSDMSYQTKPAELQTDIHERNILESKRSLMCSKSKHTEENVPCQGAQYNVDVTDFNPESAQQADSIGNKVCTRQKQKLMMVKEMESDKKQKVQELPTPNDELKGQGNLMNDAPEIEVNCPPGSSESPGKNSPGKSIRVSERMPFRNRSSQSEHSVGDSCSPTKNIPHTPERMPLRSRNSISVDQPVGGDSCSSPTAVPVEKLGRMPLRSRNSGFAEQTVGKDSCISPNTSNLDSVARMPLRSRHSSAVSRHVIESSSDVIKDTSGTITEQSSGEDSGVTSKKLASTGHMPLRSGSGLMVEQSSSCNSCGSDAGTVSESPGRMSLRRSNTFSAEKQDCLQTPPKSKKLSPRLQKMAKTSVPSLIHKGEHNKNTANIKTDKLYNDQMKVFSIPDSFTSFNLPTTSPLIPSPCKFLEALNGEANQHLISDLNSKFEKMQKGWVQMDKEGQPAPKPKNKADRLKEIWKSKRRIRKPRSFEQHKFSPVQMLFMKSFDLPNICRWFLQSTETKSLVIVKKVNTRLPSETQLGFQSSPSVPESSDGVFPSLQAERLKKHLKKFAIASPVKSNPKNKRLIAKALAQAISKGKEKREPRAATRISSKPQSTTGLIQKQSHENHSKVAASTKNPASARILRKYSNMREKKQVQQNSLKNLKRSVVEVDSSHSITKKVSKEKLPTRRGQKSAIVKEVKQLAKKAKAPAAKEKIPKGGRGLRDLNEKSGISSERVLPRVLKSNRVTAPKTMSKKEMLAKTGKSQHTKSDKKSPLHKGPESLMSPFQIMDTQPLLSEDQVLTRSQRKMEATLAQTGSPKTSTKRALETSITSVKRTRTSK</sequence>
<feature type="compositionally biased region" description="Basic and acidic residues" evidence="1">
    <location>
        <begin position="1627"/>
        <end position="1639"/>
    </location>
</feature>
<gene>
    <name evidence="3" type="primary">wu:fc17b08</name>
</gene>
<dbReference type="GeneID" id="108260914"/>
<dbReference type="InterPro" id="IPR028104">
    <property type="entry name" value="DUF4553"/>
</dbReference>
<dbReference type="PANTHER" id="PTHR14931:SF2">
    <property type="entry name" value="LIGAND DEPENDENT NUCLEAR RECEPTOR COREPRESSOR"/>
    <property type="match status" value="1"/>
</dbReference>
<feature type="compositionally biased region" description="Polar residues" evidence="1">
    <location>
        <begin position="1198"/>
        <end position="1215"/>
    </location>
</feature>
<feature type="compositionally biased region" description="Polar residues" evidence="1">
    <location>
        <begin position="1649"/>
        <end position="1663"/>
    </location>
</feature>
<feature type="compositionally biased region" description="Polar residues" evidence="1">
    <location>
        <begin position="1467"/>
        <end position="1481"/>
    </location>
</feature>
<proteinExistence type="predicted"/>
<dbReference type="OrthoDB" id="10028342at2759"/>
<name>A0A2D0QFP3_ICTPU</name>
<evidence type="ECO:0000313" key="3">
    <source>
        <dbReference type="RefSeq" id="XP_017317122.1"/>
    </source>
</evidence>
<feature type="compositionally biased region" description="Basic and acidic residues" evidence="1">
    <location>
        <begin position="1570"/>
        <end position="1587"/>
    </location>
</feature>
<evidence type="ECO:0000313" key="2">
    <source>
        <dbReference type="Proteomes" id="UP000221080"/>
    </source>
</evidence>
<feature type="region of interest" description="Disordered" evidence="1">
    <location>
        <begin position="1453"/>
        <end position="1496"/>
    </location>
</feature>
<reference evidence="3" key="2">
    <citation type="submission" date="2025-08" db="UniProtKB">
        <authorList>
            <consortium name="RefSeq"/>
        </authorList>
    </citation>
    <scope>IDENTIFICATION</scope>
    <source>
        <tissue evidence="3">Blood</tissue>
    </source>
</reference>
<feature type="compositionally biased region" description="Basic and acidic residues" evidence="1">
    <location>
        <begin position="346"/>
        <end position="359"/>
    </location>
</feature>
<dbReference type="Pfam" id="PF15090">
    <property type="entry name" value="DUF4553"/>
    <property type="match status" value="1"/>
</dbReference>
<dbReference type="RefSeq" id="XP_017317122.1">
    <property type="nucleotide sequence ID" value="XM_017461633.3"/>
</dbReference>
<feature type="compositionally biased region" description="Basic and acidic residues" evidence="1">
    <location>
        <begin position="1455"/>
        <end position="1464"/>
    </location>
</feature>
<feature type="region of interest" description="Disordered" evidence="1">
    <location>
        <begin position="336"/>
        <end position="380"/>
    </location>
</feature>
<evidence type="ECO:0000256" key="1">
    <source>
        <dbReference type="SAM" id="MobiDB-lite"/>
    </source>
</evidence>
<feature type="region of interest" description="Disordered" evidence="1">
    <location>
        <begin position="1119"/>
        <end position="1225"/>
    </location>
</feature>
<feature type="region of interest" description="Disordered" evidence="1">
    <location>
        <begin position="1567"/>
        <end position="1700"/>
    </location>
</feature>
<organism evidence="2 3">
    <name type="scientific">Ictalurus punctatus</name>
    <name type="common">Channel catfish</name>
    <name type="synonym">Silurus punctatus</name>
    <dbReference type="NCBI Taxonomy" id="7998"/>
    <lineage>
        <taxon>Eukaryota</taxon>
        <taxon>Metazoa</taxon>
        <taxon>Chordata</taxon>
        <taxon>Craniata</taxon>
        <taxon>Vertebrata</taxon>
        <taxon>Euteleostomi</taxon>
        <taxon>Actinopterygii</taxon>
        <taxon>Neopterygii</taxon>
        <taxon>Teleostei</taxon>
        <taxon>Ostariophysi</taxon>
        <taxon>Siluriformes</taxon>
        <taxon>Ictaluridae</taxon>
        <taxon>Ictalurus</taxon>
    </lineage>
</organism>
<feature type="compositionally biased region" description="Polar residues" evidence="1">
    <location>
        <begin position="1173"/>
        <end position="1190"/>
    </location>
</feature>
<dbReference type="PANTHER" id="PTHR14931">
    <property type="entry name" value="GENE 340-RELATED"/>
    <property type="match status" value="1"/>
</dbReference>
<feature type="region of interest" description="Disordered" evidence="1">
    <location>
        <begin position="958"/>
        <end position="1100"/>
    </location>
</feature>
<dbReference type="KEGG" id="ipu:108260914"/>
<reference evidence="2" key="1">
    <citation type="journal article" date="2016" name="Nat. Commun.">
        <title>The channel catfish genome sequence provides insights into the evolution of scale formation in teleosts.</title>
        <authorList>
            <person name="Liu Z."/>
            <person name="Liu S."/>
            <person name="Yao J."/>
            <person name="Bao L."/>
            <person name="Zhang J."/>
            <person name="Li Y."/>
            <person name="Jiang C."/>
            <person name="Sun L."/>
            <person name="Wang R."/>
            <person name="Zhang Y."/>
            <person name="Zhou T."/>
            <person name="Zeng Q."/>
            <person name="Fu Q."/>
            <person name="Gao S."/>
            <person name="Li N."/>
            <person name="Koren S."/>
            <person name="Jiang Y."/>
            <person name="Zimin A."/>
            <person name="Xu P."/>
            <person name="Phillippy A.M."/>
            <person name="Geng X."/>
            <person name="Song L."/>
            <person name="Sun F."/>
            <person name="Li C."/>
            <person name="Wang X."/>
            <person name="Chen A."/>
            <person name="Jin Y."/>
            <person name="Yuan Z."/>
            <person name="Yang Y."/>
            <person name="Tan S."/>
            <person name="Peatman E."/>
            <person name="Lu J."/>
            <person name="Qin Z."/>
            <person name="Dunham R."/>
            <person name="Li Z."/>
            <person name="Sonstegard T."/>
            <person name="Feng J."/>
            <person name="Danzmann R.G."/>
            <person name="Schroeder S."/>
            <person name="Scheffler B."/>
            <person name="Duke M.V."/>
            <person name="Ballard L."/>
            <person name="Kucuktas H."/>
            <person name="Kaltenboeck L."/>
            <person name="Liu H."/>
            <person name="Armbruster J."/>
            <person name="Xie Y."/>
            <person name="Kirby M.L."/>
            <person name="Tian Y."/>
            <person name="Flanagan M.E."/>
            <person name="Mu W."/>
            <person name="Waldbieser G.C."/>
        </authorList>
    </citation>
    <scope>NUCLEOTIDE SEQUENCE [LARGE SCALE GENOMIC DNA]</scope>
    <source>
        <strain evidence="2">SDA103</strain>
    </source>
</reference>
<protein>
    <submittedName>
        <fullName evidence="3">Microtubule-associated protein futsch isoform X1</fullName>
    </submittedName>
</protein>
<feature type="compositionally biased region" description="Polar residues" evidence="1">
    <location>
        <begin position="994"/>
        <end position="1006"/>
    </location>
</feature>
<dbReference type="Proteomes" id="UP000221080">
    <property type="component" value="Chromosome 29"/>
</dbReference>
<accession>A0A2D0QFP3</accession>